<dbReference type="InterPro" id="IPR014716">
    <property type="entry name" value="Fibrinogen_a/b/g_C_1"/>
</dbReference>
<protein>
    <recommendedName>
        <fullName evidence="2">Fibrinogen C-terminal domain-containing protein</fullName>
    </recommendedName>
</protein>
<dbReference type="InterPro" id="IPR020837">
    <property type="entry name" value="Fibrinogen_CS"/>
</dbReference>
<dbReference type="InterPro" id="IPR036056">
    <property type="entry name" value="Fibrinogen-like_C"/>
</dbReference>
<comment type="caution">
    <text evidence="3">The sequence shown here is derived from an EMBL/GenBank/DDBJ whole genome shotgun (WGS) entry which is preliminary data.</text>
</comment>
<dbReference type="Gene3D" id="3.90.215.10">
    <property type="entry name" value="Gamma Fibrinogen, chain A, domain 1"/>
    <property type="match status" value="1"/>
</dbReference>
<keyword evidence="4" id="KW-1185">Reference proteome</keyword>
<organism evidence="3 4">
    <name type="scientific">Clavelina lepadiformis</name>
    <name type="common">Light-bulb sea squirt</name>
    <name type="synonym">Ascidia lepadiformis</name>
    <dbReference type="NCBI Taxonomy" id="159417"/>
    <lineage>
        <taxon>Eukaryota</taxon>
        <taxon>Metazoa</taxon>
        <taxon>Chordata</taxon>
        <taxon>Tunicata</taxon>
        <taxon>Ascidiacea</taxon>
        <taxon>Aplousobranchia</taxon>
        <taxon>Clavelinidae</taxon>
        <taxon>Clavelina</taxon>
    </lineage>
</organism>
<dbReference type="CDD" id="cd00087">
    <property type="entry name" value="FReD"/>
    <property type="match status" value="1"/>
</dbReference>
<dbReference type="Proteomes" id="UP001642483">
    <property type="component" value="Unassembled WGS sequence"/>
</dbReference>
<evidence type="ECO:0000259" key="2">
    <source>
        <dbReference type="PROSITE" id="PS51406"/>
    </source>
</evidence>
<dbReference type="PANTHER" id="PTHR19143:SF459">
    <property type="entry name" value="FIBRINOGEN C-TERMINAL DOMAIN-CONTAINING PROTEIN"/>
    <property type="match status" value="1"/>
</dbReference>
<dbReference type="SMART" id="SM00186">
    <property type="entry name" value="FBG"/>
    <property type="match status" value="1"/>
</dbReference>
<keyword evidence="1" id="KW-1015">Disulfide bond</keyword>
<dbReference type="PROSITE" id="PS51406">
    <property type="entry name" value="FIBRINOGEN_C_2"/>
    <property type="match status" value="1"/>
</dbReference>
<name>A0ABP0GDR8_CLALP</name>
<dbReference type="PANTHER" id="PTHR19143">
    <property type="entry name" value="FIBRINOGEN/TENASCIN/ANGIOPOEITIN"/>
    <property type="match status" value="1"/>
</dbReference>
<dbReference type="Gene3D" id="4.10.530.10">
    <property type="entry name" value="Gamma-fibrinogen Carboxyl Terminal Fragment, domain 2"/>
    <property type="match status" value="1"/>
</dbReference>
<evidence type="ECO:0000313" key="3">
    <source>
        <dbReference type="EMBL" id="CAK8688290.1"/>
    </source>
</evidence>
<dbReference type="EMBL" id="CAWYQH010000108">
    <property type="protein sequence ID" value="CAK8688290.1"/>
    <property type="molecule type" value="Genomic_DNA"/>
</dbReference>
<evidence type="ECO:0000256" key="1">
    <source>
        <dbReference type="ARBA" id="ARBA00023157"/>
    </source>
</evidence>
<sequence>MVLLPHSSMFGNMIVPLAFCRTILQPEINKCTSIYASGLTSSGVYPIWLKERFQFTYVYCDMDLVSTQKGWTTIQRRMNGEVNFERWWDDYVRGFGNPSSEYWLGLENIRRLSRQTAYANNGLGAIYTQDPEVAFNLEDWDGVKAFVQYTNFRLNSKAPKYFLNVNGLNEASNFSISLIYMSEFSTPDRDNDYQDRHCASDHKSGWWFHYCDEANLNGPYPKYKQEMTRKNIYWHRWHTVNPSNTALRFVSMELYHGMVEP</sequence>
<dbReference type="InterPro" id="IPR002181">
    <property type="entry name" value="Fibrinogen_a/b/g_C_dom"/>
</dbReference>
<evidence type="ECO:0000313" key="4">
    <source>
        <dbReference type="Proteomes" id="UP001642483"/>
    </source>
</evidence>
<reference evidence="3 4" key="1">
    <citation type="submission" date="2024-02" db="EMBL/GenBank/DDBJ databases">
        <authorList>
            <person name="Daric V."/>
            <person name="Darras S."/>
        </authorList>
    </citation>
    <scope>NUCLEOTIDE SEQUENCE [LARGE SCALE GENOMIC DNA]</scope>
</reference>
<feature type="domain" description="Fibrinogen C-terminal" evidence="2">
    <location>
        <begin position="22"/>
        <end position="258"/>
    </location>
</feature>
<dbReference type="PROSITE" id="PS00514">
    <property type="entry name" value="FIBRINOGEN_C_1"/>
    <property type="match status" value="1"/>
</dbReference>
<gene>
    <name evidence="3" type="ORF">CVLEPA_LOCUS20315</name>
</gene>
<dbReference type="InterPro" id="IPR050373">
    <property type="entry name" value="Fibrinogen_C-term_domain"/>
</dbReference>
<proteinExistence type="predicted"/>
<dbReference type="Pfam" id="PF00147">
    <property type="entry name" value="Fibrinogen_C"/>
    <property type="match status" value="1"/>
</dbReference>
<accession>A0ABP0GDR8</accession>
<dbReference type="SUPFAM" id="SSF56496">
    <property type="entry name" value="Fibrinogen C-terminal domain-like"/>
    <property type="match status" value="1"/>
</dbReference>